<dbReference type="EMBL" id="MWWY01000001">
    <property type="protein sequence ID" value="OZG66686.1"/>
    <property type="molecule type" value="Genomic_DNA"/>
</dbReference>
<dbReference type="Pfam" id="PF04014">
    <property type="entry name" value="MazE_antitoxin"/>
    <property type="match status" value="1"/>
</dbReference>
<dbReference type="PROSITE" id="PS51740">
    <property type="entry name" value="SPOVT_ABRB"/>
    <property type="match status" value="1"/>
</dbReference>
<keyword evidence="1" id="KW-0238">DNA-binding</keyword>
<evidence type="ECO:0000313" key="4">
    <source>
        <dbReference type="Proteomes" id="UP000216074"/>
    </source>
</evidence>
<organism evidence="3 4">
    <name type="scientific">Bifidobacterium hapali</name>
    <dbReference type="NCBI Taxonomy" id="1630172"/>
    <lineage>
        <taxon>Bacteria</taxon>
        <taxon>Bacillati</taxon>
        <taxon>Actinomycetota</taxon>
        <taxon>Actinomycetes</taxon>
        <taxon>Bifidobacteriales</taxon>
        <taxon>Bifidobacteriaceae</taxon>
        <taxon>Bifidobacterium</taxon>
    </lineage>
</organism>
<feature type="domain" description="SpoVT-AbrB" evidence="2">
    <location>
        <begin position="4"/>
        <end position="49"/>
    </location>
</feature>
<dbReference type="NCBIfam" id="TIGR01439">
    <property type="entry name" value="lp_hng_hel_AbrB"/>
    <property type="match status" value="1"/>
</dbReference>
<sequence length="82" mass="9115">MVEATISKWGNSEGIRIPKEIRDRIGLHEGSRVSIDVEGDRIIITPPRSHSTQVGRYNAEIVGYLPQDKPDAAIEMIMACLI</sequence>
<dbReference type="GO" id="GO:0097351">
    <property type="term" value="F:toxin sequestering activity"/>
    <property type="evidence" value="ECO:0007669"/>
    <property type="project" value="InterPro"/>
</dbReference>
<dbReference type="SMART" id="SM00966">
    <property type="entry name" value="SpoVT_AbrB"/>
    <property type="match status" value="1"/>
</dbReference>
<dbReference type="RefSeq" id="WP_158216391.1">
    <property type="nucleotide sequence ID" value="NZ_MWWY01000001.1"/>
</dbReference>
<gene>
    <name evidence="3" type="ORF">BHAP_0016</name>
</gene>
<dbReference type="AlphaFoldDB" id="A0A261G6Q3"/>
<accession>A0A261G6Q3</accession>
<proteinExistence type="predicted"/>
<dbReference type="Gene3D" id="2.10.260.10">
    <property type="match status" value="1"/>
</dbReference>
<dbReference type="PANTHER" id="PTHR40516:SF1">
    <property type="entry name" value="ANTITOXIN CHPS-RELATED"/>
    <property type="match status" value="1"/>
</dbReference>
<name>A0A261G6Q3_9BIFI</name>
<dbReference type="InterPro" id="IPR007159">
    <property type="entry name" value="SpoVT-AbrB_dom"/>
</dbReference>
<reference evidence="3 4" key="1">
    <citation type="journal article" date="2017" name="BMC Genomics">
        <title>Comparative genomic and phylogenomic analyses of the Bifidobacteriaceae family.</title>
        <authorList>
            <person name="Lugli G.A."/>
            <person name="Milani C."/>
            <person name="Turroni F."/>
            <person name="Duranti S."/>
            <person name="Mancabelli L."/>
            <person name="Mangifesta M."/>
            <person name="Ferrario C."/>
            <person name="Modesto M."/>
            <person name="Mattarelli P."/>
            <person name="Jiri K."/>
            <person name="van Sinderen D."/>
            <person name="Ventura M."/>
        </authorList>
    </citation>
    <scope>NUCLEOTIDE SEQUENCE [LARGE SCALE GENOMIC DNA]</scope>
    <source>
        <strain evidence="3 4">DSM 100202</strain>
    </source>
</reference>
<dbReference type="InterPro" id="IPR037914">
    <property type="entry name" value="SpoVT-AbrB_sf"/>
</dbReference>
<protein>
    <submittedName>
        <fullName evidence="3">Transcriptional regulator/antitoxin, MazE</fullName>
    </submittedName>
</protein>
<comment type="caution">
    <text evidence="3">The sequence shown here is derived from an EMBL/GenBank/DDBJ whole genome shotgun (WGS) entry which is preliminary data.</text>
</comment>
<dbReference type="PANTHER" id="PTHR40516">
    <property type="entry name" value="ANTITOXIN CHPS-RELATED"/>
    <property type="match status" value="1"/>
</dbReference>
<dbReference type="Proteomes" id="UP000216074">
    <property type="component" value="Unassembled WGS sequence"/>
</dbReference>
<dbReference type="InterPro" id="IPR039052">
    <property type="entry name" value="Antitox_PemI-like"/>
</dbReference>
<evidence type="ECO:0000313" key="3">
    <source>
        <dbReference type="EMBL" id="OZG66686.1"/>
    </source>
</evidence>
<evidence type="ECO:0000256" key="1">
    <source>
        <dbReference type="PROSITE-ProRule" id="PRU01076"/>
    </source>
</evidence>
<dbReference type="GO" id="GO:0003677">
    <property type="term" value="F:DNA binding"/>
    <property type="evidence" value="ECO:0007669"/>
    <property type="project" value="UniProtKB-UniRule"/>
</dbReference>
<dbReference type="OrthoDB" id="9795766at2"/>
<evidence type="ECO:0000259" key="2">
    <source>
        <dbReference type="PROSITE" id="PS51740"/>
    </source>
</evidence>
<keyword evidence="4" id="KW-1185">Reference proteome</keyword>
<dbReference type="SUPFAM" id="SSF89447">
    <property type="entry name" value="AbrB/MazE/MraZ-like"/>
    <property type="match status" value="1"/>
</dbReference>